<evidence type="ECO:0000313" key="4">
    <source>
        <dbReference type="Ensembl" id="ENSCMIP00000025194.1"/>
    </source>
</evidence>
<dbReference type="Ensembl" id="ENSCMIT00000025607.1">
    <property type="protein sequence ID" value="ENSCMIP00000025194.1"/>
    <property type="gene ID" value="ENSCMIG00000011085.1"/>
</dbReference>
<evidence type="ECO:0000259" key="3">
    <source>
        <dbReference type="PROSITE" id="PS51186"/>
    </source>
</evidence>
<keyword evidence="5" id="KW-1185">Reference proteome</keyword>
<dbReference type="InterPro" id="IPR016181">
    <property type="entry name" value="Acyl_CoA_acyltransferase"/>
</dbReference>
<dbReference type="Pfam" id="PF00583">
    <property type="entry name" value="Acetyltransf_1"/>
    <property type="match status" value="1"/>
</dbReference>
<evidence type="ECO:0000256" key="2">
    <source>
        <dbReference type="SAM" id="Phobius"/>
    </source>
</evidence>
<reference evidence="5" key="2">
    <citation type="journal article" date="2007" name="PLoS Biol.">
        <title>Survey sequencing and comparative analysis of the elephant shark (Callorhinchus milii) genome.</title>
        <authorList>
            <person name="Venkatesh B."/>
            <person name="Kirkness E.F."/>
            <person name="Loh Y.H."/>
            <person name="Halpern A.L."/>
            <person name="Lee A.P."/>
            <person name="Johnson J."/>
            <person name="Dandona N."/>
            <person name="Viswanathan L.D."/>
            <person name="Tay A."/>
            <person name="Venter J.C."/>
            <person name="Strausberg R.L."/>
            <person name="Brenner S."/>
        </authorList>
    </citation>
    <scope>NUCLEOTIDE SEQUENCE [LARGE SCALE GENOMIC DNA]</scope>
</reference>
<sequence>MPLPDTLTENICPSFRVAMCSPGGSLHLLLIATFTSLITTYSADILSAILAAILASGAYSLAVWATTRRFHWQFMQELLSGDLEIRPGRSVWVGCIGGKVVGSVAIEADNRTHSPSPRVCWFCSFYVNVSWRRLGVGQLLAQTALRHARNSGYIDVYLDTFHTRRDAPNLVQILPSTTSLLCLHERIKNSSWTTP</sequence>
<dbReference type="PANTHER" id="PTHR13947:SF37">
    <property type="entry name" value="LD18367P"/>
    <property type="match status" value="1"/>
</dbReference>
<dbReference type="PROSITE" id="PS51186">
    <property type="entry name" value="GNAT"/>
    <property type="match status" value="1"/>
</dbReference>
<dbReference type="PANTHER" id="PTHR13947">
    <property type="entry name" value="GNAT FAMILY N-ACETYLTRANSFERASE"/>
    <property type="match status" value="1"/>
</dbReference>
<dbReference type="GeneTree" id="ENSGT00970000198464"/>
<organism evidence="4 5">
    <name type="scientific">Callorhinchus milii</name>
    <name type="common">Ghost shark</name>
    <dbReference type="NCBI Taxonomy" id="7868"/>
    <lineage>
        <taxon>Eukaryota</taxon>
        <taxon>Metazoa</taxon>
        <taxon>Chordata</taxon>
        <taxon>Craniata</taxon>
        <taxon>Vertebrata</taxon>
        <taxon>Chondrichthyes</taxon>
        <taxon>Holocephali</taxon>
        <taxon>Chimaeriformes</taxon>
        <taxon>Callorhinchidae</taxon>
        <taxon>Callorhinchus</taxon>
    </lineage>
</organism>
<dbReference type="Gene3D" id="3.40.630.30">
    <property type="match status" value="1"/>
</dbReference>
<dbReference type="InterPro" id="IPR050769">
    <property type="entry name" value="NAT_camello-type"/>
</dbReference>
<dbReference type="InterPro" id="IPR000182">
    <property type="entry name" value="GNAT_dom"/>
</dbReference>
<reference evidence="5" key="3">
    <citation type="journal article" date="2014" name="Nature">
        <title>Elephant shark genome provides unique insights into gnathostome evolution.</title>
        <authorList>
            <consortium name="International Elephant Shark Genome Sequencing Consortium"/>
            <person name="Venkatesh B."/>
            <person name="Lee A.P."/>
            <person name="Ravi V."/>
            <person name="Maurya A.K."/>
            <person name="Lian M.M."/>
            <person name="Swann J.B."/>
            <person name="Ohta Y."/>
            <person name="Flajnik M.F."/>
            <person name="Sutoh Y."/>
            <person name="Kasahara M."/>
            <person name="Hoon S."/>
            <person name="Gangu V."/>
            <person name="Roy S.W."/>
            <person name="Irimia M."/>
            <person name="Korzh V."/>
            <person name="Kondrychyn I."/>
            <person name="Lim Z.W."/>
            <person name="Tay B.H."/>
            <person name="Tohari S."/>
            <person name="Kong K.W."/>
            <person name="Ho S."/>
            <person name="Lorente-Galdos B."/>
            <person name="Quilez J."/>
            <person name="Marques-Bonet T."/>
            <person name="Raney B.J."/>
            <person name="Ingham P.W."/>
            <person name="Tay A."/>
            <person name="Hillier L.W."/>
            <person name="Minx P."/>
            <person name="Boehm T."/>
            <person name="Wilson R.K."/>
            <person name="Brenner S."/>
            <person name="Warren W.C."/>
        </authorList>
    </citation>
    <scope>NUCLEOTIDE SEQUENCE [LARGE SCALE GENOMIC DNA]</scope>
</reference>
<feature type="transmembrane region" description="Helical" evidence="2">
    <location>
        <begin position="45"/>
        <end position="65"/>
    </location>
</feature>
<keyword evidence="2" id="KW-1133">Transmembrane helix</keyword>
<feature type="domain" description="N-acetyltransferase" evidence="3">
    <location>
        <begin position="47"/>
        <end position="185"/>
    </location>
</feature>
<dbReference type="CDD" id="cd04301">
    <property type="entry name" value="NAT_SF"/>
    <property type="match status" value="1"/>
</dbReference>
<keyword evidence="2" id="KW-0812">Transmembrane</keyword>
<dbReference type="Proteomes" id="UP000314986">
    <property type="component" value="Unassembled WGS sequence"/>
</dbReference>
<dbReference type="SUPFAM" id="SSF55729">
    <property type="entry name" value="Acyl-CoA N-acyltransferases (Nat)"/>
    <property type="match status" value="1"/>
</dbReference>
<dbReference type="InParanoid" id="A0A4W3I5F0"/>
<accession>A0A4W3I5F0</accession>
<evidence type="ECO:0000313" key="5">
    <source>
        <dbReference type="Proteomes" id="UP000314986"/>
    </source>
</evidence>
<name>A0A4W3I5F0_CALMI</name>
<protein>
    <recommendedName>
        <fullName evidence="3">N-acetyltransferase domain-containing protein</fullName>
    </recommendedName>
</protein>
<dbReference type="GO" id="GO:0008080">
    <property type="term" value="F:N-acetyltransferase activity"/>
    <property type="evidence" value="ECO:0007669"/>
    <property type="project" value="InterPro"/>
</dbReference>
<keyword evidence="2" id="KW-0472">Membrane</keyword>
<reference evidence="4" key="4">
    <citation type="submission" date="2025-08" db="UniProtKB">
        <authorList>
            <consortium name="Ensembl"/>
        </authorList>
    </citation>
    <scope>IDENTIFICATION</scope>
</reference>
<keyword evidence="1" id="KW-0808">Transferase</keyword>
<reference evidence="5" key="1">
    <citation type="journal article" date="2006" name="Science">
        <title>Ancient noncoding elements conserved in the human genome.</title>
        <authorList>
            <person name="Venkatesh B."/>
            <person name="Kirkness E.F."/>
            <person name="Loh Y.H."/>
            <person name="Halpern A.L."/>
            <person name="Lee A.P."/>
            <person name="Johnson J."/>
            <person name="Dandona N."/>
            <person name="Viswanathan L.D."/>
            <person name="Tay A."/>
            <person name="Venter J.C."/>
            <person name="Strausberg R.L."/>
            <person name="Brenner S."/>
        </authorList>
    </citation>
    <scope>NUCLEOTIDE SEQUENCE [LARGE SCALE GENOMIC DNA]</scope>
</reference>
<evidence type="ECO:0000256" key="1">
    <source>
        <dbReference type="ARBA" id="ARBA00022679"/>
    </source>
</evidence>
<reference evidence="4" key="5">
    <citation type="submission" date="2025-09" db="UniProtKB">
        <authorList>
            <consortium name="Ensembl"/>
        </authorList>
    </citation>
    <scope>IDENTIFICATION</scope>
</reference>
<proteinExistence type="predicted"/>
<dbReference type="AlphaFoldDB" id="A0A4W3I5F0"/>